<dbReference type="SUPFAM" id="SSF46785">
    <property type="entry name" value="Winged helix' DNA-binding domain"/>
    <property type="match status" value="1"/>
</dbReference>
<protein>
    <submittedName>
        <fullName evidence="3">PadR family transcriptional regulator AphA</fullName>
    </submittedName>
</protein>
<name>A0ABS2PBJ6_9BACL</name>
<evidence type="ECO:0000259" key="1">
    <source>
        <dbReference type="Pfam" id="PF03551"/>
    </source>
</evidence>
<organism evidence="3 4">
    <name type="scientific">Geomicrobium sediminis</name>
    <dbReference type="NCBI Taxonomy" id="1347788"/>
    <lineage>
        <taxon>Bacteria</taxon>
        <taxon>Bacillati</taxon>
        <taxon>Bacillota</taxon>
        <taxon>Bacilli</taxon>
        <taxon>Bacillales</taxon>
        <taxon>Geomicrobium</taxon>
    </lineage>
</organism>
<proteinExistence type="predicted"/>
<dbReference type="Gene3D" id="1.10.10.10">
    <property type="entry name" value="Winged helix-like DNA-binding domain superfamily/Winged helix DNA-binding domain"/>
    <property type="match status" value="1"/>
</dbReference>
<dbReference type="EMBL" id="JAFBEC010000005">
    <property type="protein sequence ID" value="MBM7632783.1"/>
    <property type="molecule type" value="Genomic_DNA"/>
</dbReference>
<dbReference type="PANTHER" id="PTHR43252">
    <property type="entry name" value="TRANSCRIPTIONAL REGULATOR YQJI"/>
    <property type="match status" value="1"/>
</dbReference>
<dbReference type="InterPro" id="IPR036390">
    <property type="entry name" value="WH_DNA-bd_sf"/>
</dbReference>
<dbReference type="Pfam" id="PF03551">
    <property type="entry name" value="PadR"/>
    <property type="match status" value="1"/>
</dbReference>
<dbReference type="PANTHER" id="PTHR43252:SF6">
    <property type="entry name" value="NEGATIVE TRANSCRIPTION REGULATOR PADR"/>
    <property type="match status" value="1"/>
</dbReference>
<dbReference type="Pfam" id="PF10400">
    <property type="entry name" value="Vir_act_alpha_C"/>
    <property type="match status" value="1"/>
</dbReference>
<dbReference type="InterPro" id="IPR036388">
    <property type="entry name" value="WH-like_DNA-bd_sf"/>
</dbReference>
<dbReference type="Proteomes" id="UP000741863">
    <property type="component" value="Unassembled WGS sequence"/>
</dbReference>
<keyword evidence="4" id="KW-1185">Reference proteome</keyword>
<dbReference type="InterPro" id="IPR005149">
    <property type="entry name" value="Tscrpt_reg_PadR_N"/>
</dbReference>
<sequence>MSLRHGLLGLLTTWEASGYDIKQEFDGFVSVFWHSNLSQIYPELAKLENEGLIESRLVTQVGKPDKKLYQITESGKAEMIRWLSQPPTLPKRKDPFLMQAFFMDQLSLKDVLFQLQTFEREQKEKIEQMEQFLDDTSASIRERQAIKKRIVMASAVYSHAIHQEKLYLNWIQSTQAILENAEELWEEEEITYEEFERLFLQFHKHKNDGGVME</sequence>
<gene>
    <name evidence="3" type="ORF">JOD17_001877</name>
</gene>
<evidence type="ECO:0000259" key="2">
    <source>
        <dbReference type="Pfam" id="PF10400"/>
    </source>
</evidence>
<feature type="domain" description="Transcription regulator PadR N-terminal" evidence="1">
    <location>
        <begin position="7"/>
        <end position="79"/>
    </location>
</feature>
<feature type="domain" description="Transcription regulator PadR C-terminal" evidence="2">
    <location>
        <begin position="93"/>
        <end position="179"/>
    </location>
</feature>
<accession>A0ABS2PBJ6</accession>
<comment type="caution">
    <text evidence="3">The sequence shown here is derived from an EMBL/GenBank/DDBJ whole genome shotgun (WGS) entry which is preliminary data.</text>
</comment>
<dbReference type="RefSeq" id="WP_204697197.1">
    <property type="nucleotide sequence ID" value="NZ_JAFBEC010000005.1"/>
</dbReference>
<dbReference type="InterPro" id="IPR018309">
    <property type="entry name" value="Tscrpt_reg_PadR_C"/>
</dbReference>
<evidence type="ECO:0000313" key="4">
    <source>
        <dbReference type="Proteomes" id="UP000741863"/>
    </source>
</evidence>
<reference evidence="3 4" key="1">
    <citation type="submission" date="2021-01" db="EMBL/GenBank/DDBJ databases">
        <title>Genomic Encyclopedia of Type Strains, Phase IV (KMG-IV): sequencing the most valuable type-strain genomes for metagenomic binning, comparative biology and taxonomic classification.</title>
        <authorList>
            <person name="Goeker M."/>
        </authorList>
    </citation>
    <scope>NUCLEOTIDE SEQUENCE [LARGE SCALE GENOMIC DNA]</scope>
    <source>
        <strain evidence="3 4">DSM 25540</strain>
    </source>
</reference>
<evidence type="ECO:0000313" key="3">
    <source>
        <dbReference type="EMBL" id="MBM7632783.1"/>
    </source>
</evidence>